<organism evidence="1 2">
    <name type="scientific">Streptomyces stelliscabiei</name>
    <dbReference type="NCBI Taxonomy" id="146820"/>
    <lineage>
        <taxon>Bacteria</taxon>
        <taxon>Bacillati</taxon>
        <taxon>Actinomycetota</taxon>
        <taxon>Actinomycetes</taxon>
        <taxon>Kitasatosporales</taxon>
        <taxon>Streptomycetaceae</taxon>
        <taxon>Streptomyces</taxon>
    </lineage>
</organism>
<proteinExistence type="predicted"/>
<dbReference type="Proteomes" id="UP000629287">
    <property type="component" value="Unassembled WGS sequence"/>
</dbReference>
<dbReference type="EMBL" id="JADBGF010000001">
    <property type="protein sequence ID" value="MBE1595022.1"/>
    <property type="molecule type" value="Genomic_DNA"/>
</dbReference>
<keyword evidence="2" id="KW-1185">Reference proteome</keyword>
<comment type="caution">
    <text evidence="1">The sequence shown here is derived from an EMBL/GenBank/DDBJ whole genome shotgun (WGS) entry which is preliminary data.</text>
</comment>
<evidence type="ECO:0000313" key="1">
    <source>
        <dbReference type="EMBL" id="MBE1595022.1"/>
    </source>
</evidence>
<sequence>MALTLQAALLVRHAPPAVADAFCATRPGGEWGHTYGTLPGSADLDAILRRALPAG</sequence>
<dbReference type="AlphaFoldDB" id="A0A8I0P139"/>
<reference evidence="1 2" key="1">
    <citation type="submission" date="2020-10" db="EMBL/GenBank/DDBJ databases">
        <title>Sequencing the genomes of 1000 actinobacteria strains.</title>
        <authorList>
            <person name="Klenk H.-P."/>
        </authorList>
    </citation>
    <scope>NUCLEOTIDE SEQUENCE [LARGE SCALE GENOMIC DNA]</scope>
    <source>
        <strain evidence="1 2">DSM 41803</strain>
    </source>
</reference>
<gene>
    <name evidence="1" type="ORF">H4687_001151</name>
</gene>
<protein>
    <submittedName>
        <fullName evidence="1">Putative acyl-CoA dehydrogenase</fullName>
    </submittedName>
</protein>
<name>A0A8I0P139_9ACTN</name>
<evidence type="ECO:0000313" key="2">
    <source>
        <dbReference type="Proteomes" id="UP000629287"/>
    </source>
</evidence>
<accession>A0A8I0P139</accession>